<name>A0A6N3T755_9PROT</name>
<evidence type="ECO:0000313" key="4">
    <source>
        <dbReference type="Proteomes" id="UP000032673"/>
    </source>
</evidence>
<reference evidence="3 5" key="2">
    <citation type="submission" date="2019-07" db="EMBL/GenBank/DDBJ databases">
        <title>Whole genome shotgun sequence of Acetobacter indonesiensis NBRC 16471.</title>
        <authorList>
            <person name="Hosoyama A."/>
            <person name="Uohara A."/>
            <person name="Ohji S."/>
            <person name="Ichikawa N."/>
        </authorList>
    </citation>
    <scope>NUCLEOTIDE SEQUENCE [LARGE SCALE GENOMIC DNA]</scope>
    <source>
        <strain evidence="3 5">NBRC 16471</strain>
    </source>
</reference>
<keyword evidence="1" id="KW-0472">Membrane</keyword>
<keyword evidence="1" id="KW-0812">Transmembrane</keyword>
<proteinExistence type="predicted"/>
<evidence type="ECO:0000313" key="5">
    <source>
        <dbReference type="Proteomes" id="UP000321104"/>
    </source>
</evidence>
<feature type="transmembrane region" description="Helical" evidence="1">
    <location>
        <begin position="12"/>
        <end position="34"/>
    </location>
</feature>
<dbReference type="Proteomes" id="UP000032673">
    <property type="component" value="Unassembled WGS sequence"/>
</dbReference>
<sequence>MSMQILNEVVNFATIAPMLAFLPVVATLMIATAVSDRIA</sequence>
<dbReference type="Proteomes" id="UP000321104">
    <property type="component" value="Unassembled WGS sequence"/>
</dbReference>
<dbReference type="EMBL" id="BJXQ01000009">
    <property type="protein sequence ID" value="GEN03748.1"/>
    <property type="molecule type" value="Genomic_DNA"/>
</dbReference>
<organism evidence="3 5">
    <name type="scientific">Acetobacter indonesiensis</name>
    <dbReference type="NCBI Taxonomy" id="104101"/>
    <lineage>
        <taxon>Bacteria</taxon>
        <taxon>Pseudomonadati</taxon>
        <taxon>Pseudomonadota</taxon>
        <taxon>Alphaproteobacteria</taxon>
        <taxon>Acetobacterales</taxon>
        <taxon>Acetobacteraceae</taxon>
        <taxon>Acetobacter</taxon>
    </lineage>
</organism>
<keyword evidence="4" id="KW-1185">Reference proteome</keyword>
<evidence type="ECO:0000313" key="2">
    <source>
        <dbReference type="EMBL" id="GAN64114.1"/>
    </source>
</evidence>
<reference evidence="2 4" key="1">
    <citation type="submission" date="2012-11" db="EMBL/GenBank/DDBJ databases">
        <title>Whole genome sequence of Acetobacter indonesiensis 5H-1.</title>
        <authorList>
            <person name="Azuma Y."/>
            <person name="Higashiura N."/>
            <person name="Hirakawa H."/>
            <person name="Matsushita K."/>
        </authorList>
    </citation>
    <scope>NUCLEOTIDE SEQUENCE [LARGE SCALE GENOMIC DNA]</scope>
    <source>
        <strain evidence="2 4">5H-1</strain>
    </source>
</reference>
<keyword evidence="1" id="KW-1133">Transmembrane helix</keyword>
<accession>A0A6N3T755</accession>
<dbReference type="AlphaFoldDB" id="A0A6N3T755"/>
<evidence type="ECO:0000313" key="3">
    <source>
        <dbReference type="EMBL" id="GEN03748.1"/>
    </source>
</evidence>
<evidence type="ECO:0000256" key="1">
    <source>
        <dbReference type="SAM" id="Phobius"/>
    </source>
</evidence>
<dbReference type="EMBL" id="BAMW01000050">
    <property type="protein sequence ID" value="GAN64114.1"/>
    <property type="molecule type" value="Genomic_DNA"/>
</dbReference>
<gene>
    <name evidence="2" type="ORF">Abin_053_083</name>
    <name evidence="3" type="ORF">AIN02nite_17730</name>
</gene>
<comment type="caution">
    <text evidence="3">The sequence shown here is derived from an EMBL/GenBank/DDBJ whole genome shotgun (WGS) entry which is preliminary data.</text>
</comment>
<protein>
    <submittedName>
        <fullName evidence="3">Uncharacterized protein</fullName>
    </submittedName>
</protein>